<name>A0A8S5RA63_9CAUD</name>
<sequence>MIKDKHNNISIPETPEPHIESLPEAVAENPFVNMYQAVRRAILTIRENPDDGASPAFFKTIAIDNGQFARIVRGENTEYETAFPAVFIHFVNIRYLVAQQRIGEGRATMRVRFILNTLNNSDPEHECDPFIVFQRLNVAIQDAKDREPALNERCNLTYFDMPQTTNMLQAYWIDYEVWFRESSAWRYRDWVKRYLVMPPFTQHSDAPQHDELQHGFHAKPEYEEVTGFVLSADAEEMPPIEGPDEGVTDGN</sequence>
<accession>A0A8S5RA63</accession>
<organism evidence="1">
    <name type="scientific">Myoviridae sp. ct4yW2</name>
    <dbReference type="NCBI Taxonomy" id="2827286"/>
    <lineage>
        <taxon>Viruses</taxon>
        <taxon>Duplodnaviria</taxon>
        <taxon>Heunggongvirae</taxon>
        <taxon>Uroviricota</taxon>
        <taxon>Caudoviricetes</taxon>
    </lineage>
</organism>
<proteinExistence type="predicted"/>
<reference evidence="1" key="1">
    <citation type="journal article" date="2021" name="Proc. Natl. Acad. Sci. U.S.A.">
        <title>A Catalog of Tens of Thousands of Viruses from Human Metagenomes Reveals Hidden Associations with Chronic Diseases.</title>
        <authorList>
            <person name="Tisza M.J."/>
            <person name="Buck C.B."/>
        </authorList>
    </citation>
    <scope>NUCLEOTIDE SEQUENCE</scope>
    <source>
        <strain evidence="1">Ct4yW2</strain>
    </source>
</reference>
<dbReference type="EMBL" id="BK015849">
    <property type="protein sequence ID" value="DAE28051.1"/>
    <property type="molecule type" value="Genomic_DNA"/>
</dbReference>
<protein>
    <submittedName>
        <fullName evidence="1">Uncharacterized protein</fullName>
    </submittedName>
</protein>
<evidence type="ECO:0000313" key="1">
    <source>
        <dbReference type="EMBL" id="DAE28051.1"/>
    </source>
</evidence>